<evidence type="ECO:0000259" key="5">
    <source>
        <dbReference type="PROSITE" id="PS01124"/>
    </source>
</evidence>
<dbReference type="PANTHER" id="PTHR43280">
    <property type="entry name" value="ARAC-FAMILY TRANSCRIPTIONAL REGULATOR"/>
    <property type="match status" value="1"/>
</dbReference>
<dbReference type="CDD" id="cd17536">
    <property type="entry name" value="REC_YesN-like"/>
    <property type="match status" value="1"/>
</dbReference>
<dbReference type="SMART" id="SM00448">
    <property type="entry name" value="REC"/>
    <property type="match status" value="1"/>
</dbReference>
<keyword evidence="3" id="KW-0804">Transcription</keyword>
<accession>A0A198A9X5</accession>
<dbReference type="GO" id="GO:0003700">
    <property type="term" value="F:DNA-binding transcription factor activity"/>
    <property type="evidence" value="ECO:0007669"/>
    <property type="project" value="InterPro"/>
</dbReference>
<keyword evidence="4" id="KW-0597">Phosphoprotein</keyword>
<evidence type="ECO:0008006" key="9">
    <source>
        <dbReference type="Google" id="ProtNLM"/>
    </source>
</evidence>
<keyword evidence="2" id="KW-0238">DNA-binding</keyword>
<dbReference type="AlphaFoldDB" id="A0A198A9X5"/>
<evidence type="ECO:0000256" key="3">
    <source>
        <dbReference type="ARBA" id="ARBA00023163"/>
    </source>
</evidence>
<evidence type="ECO:0000259" key="6">
    <source>
        <dbReference type="PROSITE" id="PS50110"/>
    </source>
</evidence>
<dbReference type="PANTHER" id="PTHR43280:SF28">
    <property type="entry name" value="HTH-TYPE TRANSCRIPTIONAL ACTIVATOR RHAS"/>
    <property type="match status" value="1"/>
</dbReference>
<evidence type="ECO:0000256" key="2">
    <source>
        <dbReference type="ARBA" id="ARBA00023125"/>
    </source>
</evidence>
<evidence type="ECO:0000256" key="1">
    <source>
        <dbReference type="ARBA" id="ARBA00023015"/>
    </source>
</evidence>
<feature type="domain" description="Response regulatory" evidence="6">
    <location>
        <begin position="3"/>
        <end position="120"/>
    </location>
</feature>
<dbReference type="InterPro" id="IPR018062">
    <property type="entry name" value="HTH_AraC-typ_CS"/>
</dbReference>
<dbReference type="Gene3D" id="1.10.10.60">
    <property type="entry name" value="Homeodomain-like"/>
    <property type="match status" value="2"/>
</dbReference>
<dbReference type="GO" id="GO:0043565">
    <property type="term" value="F:sequence-specific DNA binding"/>
    <property type="evidence" value="ECO:0007669"/>
    <property type="project" value="InterPro"/>
</dbReference>
<feature type="modified residue" description="4-aspartylphosphate" evidence="4">
    <location>
        <position position="55"/>
    </location>
</feature>
<keyword evidence="1" id="KW-0805">Transcription regulation</keyword>
<organism evidence="7 8">
    <name type="scientific">Paenibacillus oryzisoli</name>
    <dbReference type="NCBI Taxonomy" id="1850517"/>
    <lineage>
        <taxon>Bacteria</taxon>
        <taxon>Bacillati</taxon>
        <taxon>Bacillota</taxon>
        <taxon>Bacilli</taxon>
        <taxon>Bacillales</taxon>
        <taxon>Paenibacillaceae</taxon>
        <taxon>Paenibacillus</taxon>
    </lineage>
</organism>
<dbReference type="GO" id="GO:0000160">
    <property type="term" value="P:phosphorelay signal transduction system"/>
    <property type="evidence" value="ECO:0007669"/>
    <property type="project" value="InterPro"/>
</dbReference>
<proteinExistence type="predicted"/>
<name>A0A198A9X5_9BACL</name>
<evidence type="ECO:0000313" key="8">
    <source>
        <dbReference type="Proteomes" id="UP000078454"/>
    </source>
</evidence>
<dbReference type="SMART" id="SM00342">
    <property type="entry name" value="HTH_ARAC"/>
    <property type="match status" value="1"/>
</dbReference>
<dbReference type="InterPro" id="IPR011006">
    <property type="entry name" value="CheY-like_superfamily"/>
</dbReference>
<dbReference type="Gene3D" id="3.40.50.2300">
    <property type="match status" value="1"/>
</dbReference>
<dbReference type="PROSITE" id="PS01124">
    <property type="entry name" value="HTH_ARAC_FAMILY_2"/>
    <property type="match status" value="1"/>
</dbReference>
<dbReference type="InterPro" id="IPR020449">
    <property type="entry name" value="Tscrpt_reg_AraC-type_HTH"/>
</dbReference>
<protein>
    <recommendedName>
        <fullName evidence="9">DNA-binding response regulator</fullName>
    </recommendedName>
</protein>
<dbReference type="PROSITE" id="PS00041">
    <property type="entry name" value="HTH_ARAC_FAMILY_1"/>
    <property type="match status" value="1"/>
</dbReference>
<sequence length="555" mass="62448">MIKVMIVDDEPLAVKYLADALMELEWLEAEIVKAYSGREALQKFGEGKMDILLTDIRMPGMSGMELADLARGKWPRCRVIFLTGYDDFGYAQSAIRKGGIDYVLKTEGDEAIISAIRKALDDIAREVDREAILKRSREQLHVAVPSLQRDYLLQLAQGEVDSLDARIRRFTELDIGLDAGRPVLIALGRIDEWGSFILPGDKALLYYSIQNIAEEYLKDTLKFAAFPYDRGRFVWLVQFRASEDGTPAEEQAYNQLAGNAELIQNATKSSLKVPISLILASTPSKWEDLSTRVDMLKIQLAGGAYNDLEVLMRELPDAPGEGQRASRDFFAENDMRAYTRNLDLLETYLDNGEREACRKLFAELAVKASVLPDGQDGELLKLELIANMSAFFITYINKRRLASLIGAAFSLESLVQLPVGVDLHSTVQHLAAIADSLAEYNGRKQAQRTTDLIGRIKQYVNEFLNEELSLTKISELVHLSSPYLSRMYKQTTGQGLLEYVTEVRITRSKQLLRTSDHKIQEIAALVGLDSAAYFTRLFKKETGLTPQEYRESVMK</sequence>
<dbReference type="InterPro" id="IPR018060">
    <property type="entry name" value="HTH_AraC"/>
</dbReference>
<reference evidence="7 8" key="1">
    <citation type="submission" date="2016-05" db="EMBL/GenBank/DDBJ databases">
        <title>Paenibacillus sp. 1ZS3-15 nov., isolated from the rhizosphere soil.</title>
        <authorList>
            <person name="Zhang X.X."/>
            <person name="Zhang J."/>
        </authorList>
    </citation>
    <scope>NUCLEOTIDE SEQUENCE [LARGE SCALE GENOMIC DNA]</scope>
    <source>
        <strain evidence="7 8">1ZS3-15</strain>
    </source>
</reference>
<dbReference type="Pfam" id="PF00072">
    <property type="entry name" value="Response_reg"/>
    <property type="match status" value="1"/>
</dbReference>
<evidence type="ECO:0000256" key="4">
    <source>
        <dbReference type="PROSITE-ProRule" id="PRU00169"/>
    </source>
</evidence>
<feature type="domain" description="HTH araC/xylS-type" evidence="5">
    <location>
        <begin position="454"/>
        <end position="552"/>
    </location>
</feature>
<dbReference type="STRING" id="1850517.A8708_28000"/>
<dbReference type="PROSITE" id="PS50110">
    <property type="entry name" value="RESPONSE_REGULATORY"/>
    <property type="match status" value="1"/>
</dbReference>
<evidence type="ECO:0000313" key="7">
    <source>
        <dbReference type="EMBL" id="OAS17866.1"/>
    </source>
</evidence>
<dbReference type="Pfam" id="PF12833">
    <property type="entry name" value="HTH_18"/>
    <property type="match status" value="1"/>
</dbReference>
<dbReference type="Proteomes" id="UP000078454">
    <property type="component" value="Unassembled WGS sequence"/>
</dbReference>
<comment type="caution">
    <text evidence="7">The sequence shown here is derived from an EMBL/GenBank/DDBJ whole genome shotgun (WGS) entry which is preliminary data.</text>
</comment>
<dbReference type="InterPro" id="IPR009057">
    <property type="entry name" value="Homeodomain-like_sf"/>
</dbReference>
<dbReference type="InterPro" id="IPR001789">
    <property type="entry name" value="Sig_transdc_resp-reg_receiver"/>
</dbReference>
<dbReference type="PRINTS" id="PR00032">
    <property type="entry name" value="HTHARAC"/>
</dbReference>
<dbReference type="OrthoDB" id="2543932at2"/>
<dbReference type="SUPFAM" id="SSF52172">
    <property type="entry name" value="CheY-like"/>
    <property type="match status" value="1"/>
</dbReference>
<dbReference type="RefSeq" id="WP_068664865.1">
    <property type="nucleotide sequence ID" value="NZ_LYPB01000069.1"/>
</dbReference>
<gene>
    <name evidence="7" type="ORF">A8708_28000</name>
</gene>
<dbReference type="EMBL" id="LYPB01000069">
    <property type="protein sequence ID" value="OAS17866.1"/>
    <property type="molecule type" value="Genomic_DNA"/>
</dbReference>
<keyword evidence="8" id="KW-1185">Reference proteome</keyword>
<dbReference type="SUPFAM" id="SSF46689">
    <property type="entry name" value="Homeodomain-like"/>
    <property type="match status" value="2"/>
</dbReference>